<comment type="catalytic activity">
    <reaction evidence="6">
        <text>adenylyl-molybdopterin + molybdate = Mo-molybdopterin + AMP + H(+)</text>
        <dbReference type="Rhea" id="RHEA:35047"/>
        <dbReference type="ChEBI" id="CHEBI:15378"/>
        <dbReference type="ChEBI" id="CHEBI:36264"/>
        <dbReference type="ChEBI" id="CHEBI:62727"/>
        <dbReference type="ChEBI" id="CHEBI:71302"/>
        <dbReference type="ChEBI" id="CHEBI:456215"/>
        <dbReference type="EC" id="2.10.1.1"/>
    </reaction>
</comment>
<dbReference type="PANTHER" id="PTHR10192:SF5">
    <property type="entry name" value="GEPHYRIN"/>
    <property type="match status" value="1"/>
</dbReference>
<evidence type="ECO:0000259" key="9">
    <source>
        <dbReference type="SMART" id="SM00852"/>
    </source>
</evidence>
<evidence type="ECO:0000313" key="10">
    <source>
        <dbReference type="EMBL" id="MBO8192773.1"/>
    </source>
</evidence>
<dbReference type="InterPro" id="IPR036425">
    <property type="entry name" value="MoaB/Mog-like_dom_sf"/>
</dbReference>
<comment type="pathway">
    <text evidence="2 7">Cofactor biosynthesis; molybdopterin biosynthesis.</text>
</comment>
<dbReference type="InterPro" id="IPR036688">
    <property type="entry name" value="MoeA_C_domain_IV_sf"/>
</dbReference>
<comment type="caution">
    <text evidence="10">The sequence shown here is derived from an EMBL/GenBank/DDBJ whole genome shotgun (WGS) entry which is preliminary data.</text>
</comment>
<dbReference type="SMART" id="SM00852">
    <property type="entry name" value="MoCF_biosynth"/>
    <property type="match status" value="1"/>
</dbReference>
<dbReference type="SUPFAM" id="SSF63882">
    <property type="entry name" value="MoeA N-terminal region -like"/>
    <property type="match status" value="1"/>
</dbReference>
<evidence type="ECO:0000256" key="1">
    <source>
        <dbReference type="ARBA" id="ARBA00002901"/>
    </source>
</evidence>
<comment type="cofactor">
    <cofactor evidence="7">
        <name>Mg(2+)</name>
        <dbReference type="ChEBI" id="CHEBI:18420"/>
    </cofactor>
</comment>
<dbReference type="EC" id="2.10.1.1" evidence="7"/>
<keyword evidence="7" id="KW-0808">Transferase</keyword>
<dbReference type="Gene3D" id="3.40.980.10">
    <property type="entry name" value="MoaB/Mog-like domain"/>
    <property type="match status" value="1"/>
</dbReference>
<keyword evidence="4 7" id="KW-0500">Molybdenum</keyword>
<keyword evidence="7" id="KW-0460">Magnesium</keyword>
<dbReference type="InterPro" id="IPR001453">
    <property type="entry name" value="MoaB/Mog_dom"/>
</dbReference>
<proteinExistence type="inferred from homology"/>
<dbReference type="Pfam" id="PF03454">
    <property type="entry name" value="MoeA_C"/>
    <property type="match status" value="1"/>
</dbReference>
<evidence type="ECO:0000313" key="11">
    <source>
        <dbReference type="Proteomes" id="UP001519064"/>
    </source>
</evidence>
<feature type="region of interest" description="Disordered" evidence="8">
    <location>
        <begin position="1"/>
        <end position="129"/>
    </location>
</feature>
<dbReference type="PANTHER" id="PTHR10192">
    <property type="entry name" value="MOLYBDOPTERIN BIOSYNTHESIS PROTEIN"/>
    <property type="match status" value="1"/>
</dbReference>
<gene>
    <name evidence="10" type="ORF">ITI46_14005</name>
</gene>
<dbReference type="Proteomes" id="UP001519064">
    <property type="component" value="Unassembled WGS sequence"/>
</dbReference>
<dbReference type="InterPro" id="IPR036135">
    <property type="entry name" value="MoeA_linker/N_sf"/>
</dbReference>
<feature type="compositionally biased region" description="Gly residues" evidence="8">
    <location>
        <begin position="80"/>
        <end position="90"/>
    </location>
</feature>
<protein>
    <recommendedName>
        <fullName evidence="7">Molybdopterin molybdenumtransferase</fullName>
        <ecNumber evidence="7">2.10.1.1</ecNumber>
    </recommendedName>
</protein>
<name>A0ABS3XBM9_9ACTN</name>
<feature type="region of interest" description="Disordered" evidence="8">
    <location>
        <begin position="170"/>
        <end position="204"/>
    </location>
</feature>
<evidence type="ECO:0000256" key="2">
    <source>
        <dbReference type="ARBA" id="ARBA00005046"/>
    </source>
</evidence>
<comment type="similarity">
    <text evidence="3 7">Belongs to the MoeA family.</text>
</comment>
<dbReference type="Gene3D" id="3.90.105.10">
    <property type="entry name" value="Molybdopterin biosynthesis moea protein, domain 2"/>
    <property type="match status" value="1"/>
</dbReference>
<evidence type="ECO:0000256" key="6">
    <source>
        <dbReference type="ARBA" id="ARBA00047317"/>
    </source>
</evidence>
<dbReference type="RefSeq" id="WP_209239859.1">
    <property type="nucleotide sequence ID" value="NZ_JADKMA010000060.1"/>
</dbReference>
<keyword evidence="7" id="KW-0479">Metal-binding</keyword>
<dbReference type="CDD" id="cd00887">
    <property type="entry name" value="MoeA"/>
    <property type="match status" value="1"/>
</dbReference>
<evidence type="ECO:0000256" key="7">
    <source>
        <dbReference type="RuleBase" id="RU365090"/>
    </source>
</evidence>
<keyword evidence="11" id="KW-1185">Reference proteome</keyword>
<feature type="domain" description="MoaB/Mog" evidence="9">
    <location>
        <begin position="297"/>
        <end position="445"/>
    </location>
</feature>
<comment type="function">
    <text evidence="1 7">Catalyzes the insertion of molybdate into adenylated molybdopterin with the concomitant release of AMP.</text>
</comment>
<organism evidence="10 11">
    <name type="scientific">Streptomyces oryzae</name>
    <dbReference type="NCBI Taxonomy" id="1434886"/>
    <lineage>
        <taxon>Bacteria</taxon>
        <taxon>Bacillati</taxon>
        <taxon>Actinomycetota</taxon>
        <taxon>Actinomycetes</taxon>
        <taxon>Kitasatosporales</taxon>
        <taxon>Streptomycetaceae</taxon>
        <taxon>Streptomyces</taxon>
    </lineage>
</organism>
<evidence type="ECO:0000256" key="3">
    <source>
        <dbReference type="ARBA" id="ARBA00010763"/>
    </source>
</evidence>
<evidence type="ECO:0000256" key="4">
    <source>
        <dbReference type="ARBA" id="ARBA00022505"/>
    </source>
</evidence>
<reference evidence="10 11" key="1">
    <citation type="submission" date="2020-11" db="EMBL/GenBank/DDBJ databases">
        <title>Streptomyces spirodelae sp. nov., isolated from duckweed.</title>
        <authorList>
            <person name="Saimee Y."/>
            <person name="Duangmal K."/>
        </authorList>
    </citation>
    <scope>NUCLEOTIDE SEQUENCE [LARGE SCALE GENOMIC DNA]</scope>
    <source>
        <strain evidence="10 11">S16-07</strain>
    </source>
</reference>
<accession>A0ABS3XBM9</accession>
<dbReference type="InterPro" id="IPR005110">
    <property type="entry name" value="MoeA_linker/N"/>
</dbReference>
<dbReference type="Pfam" id="PF03453">
    <property type="entry name" value="MoeA_N"/>
    <property type="match status" value="1"/>
</dbReference>
<dbReference type="Pfam" id="PF00994">
    <property type="entry name" value="MoCF_biosynth"/>
    <property type="match status" value="1"/>
</dbReference>
<dbReference type="EMBL" id="JADKMA010000060">
    <property type="protein sequence ID" value="MBO8192773.1"/>
    <property type="molecule type" value="Genomic_DNA"/>
</dbReference>
<evidence type="ECO:0000256" key="8">
    <source>
        <dbReference type="SAM" id="MobiDB-lite"/>
    </source>
</evidence>
<dbReference type="SUPFAM" id="SSF53218">
    <property type="entry name" value="Molybdenum cofactor biosynthesis proteins"/>
    <property type="match status" value="1"/>
</dbReference>
<dbReference type="InterPro" id="IPR038987">
    <property type="entry name" value="MoeA-like"/>
</dbReference>
<dbReference type="InterPro" id="IPR005111">
    <property type="entry name" value="MoeA_C_domain_IV"/>
</dbReference>
<feature type="compositionally biased region" description="Low complexity" evidence="8">
    <location>
        <begin position="91"/>
        <end position="114"/>
    </location>
</feature>
<keyword evidence="5 7" id="KW-0501">Molybdenum cofactor biosynthesis</keyword>
<evidence type="ECO:0000256" key="5">
    <source>
        <dbReference type="ARBA" id="ARBA00023150"/>
    </source>
</evidence>
<sequence length="527" mass="53893">MSGADELDEAIALANSGRARPEPPPAPRLKRIRHIQWSENSGRPENHPDTGPDTGNAVNSAAGPPGGRPSEQAAGHPGHGEGGSSNGTGNSGPASEGRTPQRGPQQGPQNQPGPSTHKPAPSWPEAVALASSAASALPAETVPLPHALGRTLAAPLRALTDLPPFDTSAMDGWAVSGPGPWEPARAADGTERPGILAGDRSEPPQLADGAAVRIATGARIPPGTSAVLRSEAARLTGARLRTGTPPQPGTDIRPRGQECRKGDELLQSGLAITPAVLGLAAAAGYDELPAVPRPRAEVLVLGDELLHRGLPRDGRIRDALGPMVEPWLTALGAEVTVTRLLGDDAEALHEAVAGTTADVVVTTGGTAAGPVDHLQGTLRRLNAQLLVHGVRVRPGHPMLLAALGPATAQQSAGKQPRSRFLVGLPGNPLAALSGLVTLAAPLLHALAGRTRPEPREATLGAEVSGHPRDTRLVPVRYEGSGLRARIQPLRYSGPAMLRGVASCDALAVVPPGGGAPGTDVPVLELPW</sequence>
<dbReference type="Gene3D" id="2.40.340.10">
    <property type="entry name" value="MoeA, C-terminal, domain IV"/>
    <property type="match status" value="1"/>
</dbReference>
<dbReference type="Gene3D" id="2.170.190.11">
    <property type="entry name" value="Molybdopterin biosynthesis moea protein, domain 3"/>
    <property type="match status" value="1"/>
</dbReference>